<evidence type="ECO:0000313" key="2">
    <source>
        <dbReference type="EMBL" id="HCW93038.1"/>
    </source>
</evidence>
<feature type="non-terminal residue" evidence="2">
    <location>
        <position position="1"/>
    </location>
</feature>
<accession>A0A3D5QBE7</accession>
<protein>
    <submittedName>
        <fullName evidence="2">Nitrate reductase catalytic subunit</fullName>
    </submittedName>
</protein>
<sequence>EKGGVYGCSERRSQLTEKCVNPPGEAKPDVWIAAQLAKRMGLERLIPWNDDDSMAANEKAWTEYITVTKDTDHTLWGAKYDRLKKE</sequence>
<dbReference type="EMBL" id="DPPF01000102">
    <property type="protein sequence ID" value="HCW93038.1"/>
    <property type="molecule type" value="Genomic_DNA"/>
</dbReference>
<comment type="caution">
    <text evidence="2">The sequence shown here is derived from an EMBL/GenBank/DDBJ whole genome shotgun (WGS) entry which is preliminary data.</text>
</comment>
<evidence type="ECO:0000313" key="3">
    <source>
        <dbReference type="Proteomes" id="UP000262325"/>
    </source>
</evidence>
<dbReference type="GO" id="GO:0016491">
    <property type="term" value="F:oxidoreductase activity"/>
    <property type="evidence" value="ECO:0007669"/>
    <property type="project" value="InterPro"/>
</dbReference>
<gene>
    <name evidence="2" type="ORF">DHM44_05095</name>
</gene>
<reference evidence="2 3" key="1">
    <citation type="journal article" date="2018" name="Nat. Biotechnol.">
        <title>A standardized bacterial taxonomy based on genome phylogeny substantially revises the tree of life.</title>
        <authorList>
            <person name="Parks D.H."/>
            <person name="Chuvochina M."/>
            <person name="Waite D.W."/>
            <person name="Rinke C."/>
            <person name="Skarshewski A."/>
            <person name="Chaumeil P.A."/>
            <person name="Hugenholtz P."/>
        </authorList>
    </citation>
    <scope>NUCLEOTIDE SEQUENCE [LARGE SCALE GENOMIC DNA]</scope>
    <source>
        <strain evidence="2">UBA8672</strain>
    </source>
</reference>
<dbReference type="Gene3D" id="3.40.50.740">
    <property type="match status" value="1"/>
</dbReference>
<dbReference type="Pfam" id="PF00384">
    <property type="entry name" value="Molybdopterin"/>
    <property type="match status" value="1"/>
</dbReference>
<feature type="non-terminal residue" evidence="2">
    <location>
        <position position="86"/>
    </location>
</feature>
<dbReference type="SUPFAM" id="SSF53706">
    <property type="entry name" value="Formate dehydrogenase/DMSO reductase, domains 1-3"/>
    <property type="match status" value="1"/>
</dbReference>
<dbReference type="InterPro" id="IPR006656">
    <property type="entry name" value="Mopterin_OxRdtase"/>
</dbReference>
<feature type="domain" description="Molybdopterin oxidoreductase" evidence="1">
    <location>
        <begin position="1"/>
        <end position="39"/>
    </location>
</feature>
<evidence type="ECO:0000259" key="1">
    <source>
        <dbReference type="Pfam" id="PF00384"/>
    </source>
</evidence>
<organism evidence="2 3">
    <name type="scientific">Flexistipes sinusarabici</name>
    <dbReference type="NCBI Taxonomy" id="2352"/>
    <lineage>
        <taxon>Bacteria</taxon>
        <taxon>Pseudomonadati</taxon>
        <taxon>Deferribacterota</taxon>
        <taxon>Deferribacteres</taxon>
        <taxon>Deferribacterales</taxon>
        <taxon>Flexistipitaceae</taxon>
        <taxon>Flexistipes</taxon>
    </lineage>
</organism>
<proteinExistence type="predicted"/>
<name>A0A3D5QBE7_FLESI</name>
<dbReference type="AlphaFoldDB" id="A0A3D5QBE7"/>
<dbReference type="Proteomes" id="UP000262325">
    <property type="component" value="Unassembled WGS sequence"/>
</dbReference>